<dbReference type="AlphaFoldDB" id="A4RXW4"/>
<dbReference type="GO" id="GO:0000993">
    <property type="term" value="F:RNA polymerase II complex binding"/>
    <property type="evidence" value="ECO:0007669"/>
    <property type="project" value="TreeGrafter"/>
</dbReference>
<dbReference type="Proteomes" id="UP000001568">
    <property type="component" value="Chromosome 5"/>
</dbReference>
<dbReference type="InterPro" id="IPR049408">
    <property type="entry name" value="UVSSA_N_a-solenoid_rpt"/>
</dbReference>
<dbReference type="KEGG" id="olu:OSTLU_94380"/>
<gene>
    <name evidence="1" type="ORF">OSTLU_94380</name>
</gene>
<organism evidence="1 2">
    <name type="scientific">Ostreococcus lucimarinus (strain CCE9901)</name>
    <dbReference type="NCBI Taxonomy" id="436017"/>
    <lineage>
        <taxon>Eukaryota</taxon>
        <taxon>Viridiplantae</taxon>
        <taxon>Chlorophyta</taxon>
        <taxon>Mamiellophyceae</taxon>
        <taxon>Mamiellales</taxon>
        <taxon>Bathycoccaceae</taxon>
        <taxon>Ostreococcus</taxon>
    </lineage>
</organism>
<dbReference type="GeneID" id="5001717"/>
<dbReference type="GO" id="GO:0005694">
    <property type="term" value="C:chromosome"/>
    <property type="evidence" value="ECO:0007669"/>
    <property type="project" value="TreeGrafter"/>
</dbReference>
<evidence type="ECO:0000313" key="1">
    <source>
        <dbReference type="EMBL" id="ABO96116.1"/>
    </source>
</evidence>
<accession>A4RXW4</accession>
<dbReference type="eggNOG" id="KOG2374">
    <property type="taxonomic scope" value="Eukaryota"/>
</dbReference>
<keyword evidence="2" id="KW-1185">Reference proteome</keyword>
<dbReference type="Gramene" id="ABO96116">
    <property type="protein sequence ID" value="ABO96116"/>
    <property type="gene ID" value="OSTLU_94380"/>
</dbReference>
<dbReference type="STRING" id="436017.A4RXW4"/>
<dbReference type="EMBL" id="CP000585">
    <property type="protein sequence ID" value="ABO96116.1"/>
    <property type="molecule type" value="Genomic_DNA"/>
</dbReference>
<dbReference type="PANTHER" id="PTHR28670:SF1">
    <property type="entry name" value="UV-STIMULATED SCAFFOLD PROTEIN A"/>
    <property type="match status" value="1"/>
</dbReference>
<dbReference type="OrthoDB" id="514381at2759"/>
<dbReference type="PANTHER" id="PTHR28670">
    <property type="entry name" value="UV-STIMULATED SCAFFOLD PROTEIN A"/>
    <property type="match status" value="1"/>
</dbReference>
<proteinExistence type="predicted"/>
<protein>
    <submittedName>
        <fullName evidence="1">Uncharacterized protein</fullName>
    </submittedName>
</protein>
<evidence type="ECO:0000313" key="2">
    <source>
        <dbReference type="Proteomes" id="UP000001568"/>
    </source>
</evidence>
<dbReference type="InterPro" id="IPR018610">
    <property type="entry name" value="UVSSA"/>
</dbReference>
<dbReference type="GO" id="GO:0006283">
    <property type="term" value="P:transcription-coupled nucleotide-excision repair"/>
    <property type="evidence" value="ECO:0007669"/>
    <property type="project" value="TreeGrafter"/>
</dbReference>
<dbReference type="Pfam" id="PF20867">
    <property type="entry name" value="UVSSA_N"/>
    <property type="match status" value="1"/>
</dbReference>
<reference evidence="1 2" key="1">
    <citation type="journal article" date="2007" name="Proc. Natl. Acad. Sci. U.S.A.">
        <title>The tiny eukaryote Ostreococcus provides genomic insights into the paradox of plankton speciation.</title>
        <authorList>
            <person name="Palenik B."/>
            <person name="Grimwood J."/>
            <person name="Aerts A."/>
            <person name="Rouze P."/>
            <person name="Salamov A."/>
            <person name="Putnam N."/>
            <person name="Dupont C."/>
            <person name="Jorgensen R."/>
            <person name="Derelle E."/>
            <person name="Rombauts S."/>
            <person name="Zhou K."/>
            <person name="Otillar R."/>
            <person name="Merchant S.S."/>
            <person name="Podell S."/>
            <person name="Gaasterland T."/>
            <person name="Napoli C."/>
            <person name="Gendler K."/>
            <person name="Manuell A."/>
            <person name="Tai V."/>
            <person name="Vallon O."/>
            <person name="Piganeau G."/>
            <person name="Jancek S."/>
            <person name="Heijde M."/>
            <person name="Jabbari K."/>
            <person name="Bowler C."/>
            <person name="Lohr M."/>
            <person name="Robbens S."/>
            <person name="Werner G."/>
            <person name="Dubchak I."/>
            <person name="Pazour G.J."/>
            <person name="Ren Q."/>
            <person name="Paulsen I."/>
            <person name="Delwiche C."/>
            <person name="Schmutz J."/>
            <person name="Rokhsar D."/>
            <person name="Van de Peer Y."/>
            <person name="Moreau H."/>
            <person name="Grigoriev I.V."/>
        </authorList>
    </citation>
    <scope>NUCLEOTIDE SEQUENCE [LARGE SCALE GENOMIC DNA]</scope>
    <source>
        <strain evidence="1 2">CCE9901</strain>
    </source>
</reference>
<dbReference type="HOGENOM" id="CLU_1247156_0_0_1"/>
<dbReference type="GO" id="GO:0009411">
    <property type="term" value="P:response to UV"/>
    <property type="evidence" value="ECO:0007669"/>
    <property type="project" value="InterPro"/>
</dbReference>
<dbReference type="RefSeq" id="XP_001417823.1">
    <property type="nucleotide sequence ID" value="XM_001417786.1"/>
</dbReference>
<name>A4RXW4_OSTLU</name>
<sequence length="222" mass="25419">MQSSRASAATRARAVTTTSELFERSRLFRELTLDRLEVLMKYTIGTDDDIPLPDVPKGEGDRLRQHAIDVLEAWEAKFKTQYKQLTLARKFVTERLGDDAPEARAERAQRLTAEKEREVQSKLQNRWLAIKTELPALLDEIDDARNAACECFRLLFGDRFVTEFNDESSFASKDRSASTSTTVNDTIQSMREDECEDDWEDVVDGAVKDWRFAQAMRGAEID</sequence>